<feature type="transmembrane region" description="Helical" evidence="10">
    <location>
        <begin position="285"/>
        <end position="308"/>
    </location>
</feature>
<protein>
    <recommendedName>
        <fullName evidence="11">G-protein coupled receptors family 1 profile domain-containing protein</fullName>
    </recommendedName>
</protein>
<dbReference type="Gene3D" id="1.20.1070.10">
    <property type="entry name" value="Rhodopsin 7-helix transmembrane proteins"/>
    <property type="match status" value="1"/>
</dbReference>
<dbReference type="GO" id="GO:0005886">
    <property type="term" value="C:plasma membrane"/>
    <property type="evidence" value="ECO:0007669"/>
    <property type="project" value="UniProtKB-SubCell"/>
</dbReference>
<dbReference type="PANTHER" id="PTHR24230">
    <property type="entry name" value="G-PROTEIN COUPLED RECEPTOR"/>
    <property type="match status" value="1"/>
</dbReference>
<dbReference type="AlphaFoldDB" id="A0AA89BYC2"/>
<comment type="similarity">
    <text evidence="9">Belongs to the G-protein coupled receptor 1 family.</text>
</comment>
<evidence type="ECO:0000256" key="2">
    <source>
        <dbReference type="ARBA" id="ARBA00022475"/>
    </source>
</evidence>
<proteinExistence type="inferred from homology"/>
<evidence type="ECO:0000256" key="9">
    <source>
        <dbReference type="RuleBase" id="RU000688"/>
    </source>
</evidence>
<keyword evidence="3 9" id="KW-0812">Transmembrane</keyword>
<evidence type="ECO:0000256" key="1">
    <source>
        <dbReference type="ARBA" id="ARBA00004651"/>
    </source>
</evidence>
<evidence type="ECO:0000313" key="12">
    <source>
        <dbReference type="EMBL" id="KAK3087209.1"/>
    </source>
</evidence>
<comment type="caution">
    <text evidence="12">The sequence shown here is derived from an EMBL/GenBank/DDBJ whole genome shotgun (WGS) entry which is preliminary data.</text>
</comment>
<evidence type="ECO:0000256" key="7">
    <source>
        <dbReference type="ARBA" id="ARBA00023170"/>
    </source>
</evidence>
<feature type="transmembrane region" description="Helical" evidence="10">
    <location>
        <begin position="323"/>
        <end position="344"/>
    </location>
</feature>
<accession>A0AA89BYC2</accession>
<feature type="transmembrane region" description="Helical" evidence="10">
    <location>
        <begin position="207"/>
        <end position="231"/>
    </location>
</feature>
<dbReference type="GO" id="GO:0008528">
    <property type="term" value="F:G protein-coupled peptide receptor activity"/>
    <property type="evidence" value="ECO:0007669"/>
    <property type="project" value="TreeGrafter"/>
</dbReference>
<dbReference type="EMBL" id="VSWD01000011">
    <property type="protein sequence ID" value="KAK3087209.1"/>
    <property type="molecule type" value="Genomic_DNA"/>
</dbReference>
<name>A0AA89BYC2_PINIB</name>
<dbReference type="Proteomes" id="UP001186944">
    <property type="component" value="Unassembled WGS sequence"/>
</dbReference>
<keyword evidence="4 10" id="KW-1133">Transmembrane helix</keyword>
<evidence type="ECO:0000259" key="11">
    <source>
        <dbReference type="PROSITE" id="PS50262"/>
    </source>
</evidence>
<dbReference type="CDD" id="cd00637">
    <property type="entry name" value="7tm_classA_rhodopsin-like"/>
    <property type="match status" value="1"/>
</dbReference>
<evidence type="ECO:0000256" key="4">
    <source>
        <dbReference type="ARBA" id="ARBA00022989"/>
    </source>
</evidence>
<keyword evidence="7 9" id="KW-0675">Receptor</keyword>
<dbReference type="PANTHER" id="PTHR24230:SF75">
    <property type="entry name" value="RELAXIN FAMILY PEPTIDE RECEPTOR 3"/>
    <property type="match status" value="1"/>
</dbReference>
<gene>
    <name evidence="12" type="ORF">FSP39_003130</name>
</gene>
<keyword evidence="6 10" id="KW-0472">Membrane</keyword>
<feature type="transmembrane region" description="Helical" evidence="10">
    <location>
        <begin position="80"/>
        <end position="105"/>
    </location>
</feature>
<keyword evidence="5 9" id="KW-0297">G-protein coupled receptor</keyword>
<dbReference type="PRINTS" id="PR00237">
    <property type="entry name" value="GPCRRHODOPSN"/>
</dbReference>
<evidence type="ECO:0000256" key="5">
    <source>
        <dbReference type="ARBA" id="ARBA00023040"/>
    </source>
</evidence>
<evidence type="ECO:0000256" key="3">
    <source>
        <dbReference type="ARBA" id="ARBA00022692"/>
    </source>
</evidence>
<keyword evidence="2" id="KW-1003">Cell membrane</keyword>
<evidence type="ECO:0000256" key="6">
    <source>
        <dbReference type="ARBA" id="ARBA00023136"/>
    </source>
</evidence>
<feature type="transmembrane region" description="Helical" evidence="10">
    <location>
        <begin position="160"/>
        <end position="181"/>
    </location>
</feature>
<feature type="transmembrane region" description="Helical" evidence="10">
    <location>
        <begin position="117"/>
        <end position="139"/>
    </location>
</feature>
<evidence type="ECO:0000256" key="8">
    <source>
        <dbReference type="ARBA" id="ARBA00023224"/>
    </source>
</evidence>
<dbReference type="SUPFAM" id="SSF81321">
    <property type="entry name" value="Family A G protein-coupled receptor-like"/>
    <property type="match status" value="1"/>
</dbReference>
<reference evidence="12" key="1">
    <citation type="submission" date="2019-08" db="EMBL/GenBank/DDBJ databases">
        <title>The improved chromosome-level genome for the pearl oyster Pinctada fucata martensii using PacBio sequencing and Hi-C.</title>
        <authorList>
            <person name="Zheng Z."/>
        </authorList>
    </citation>
    <scope>NUCLEOTIDE SEQUENCE</scope>
    <source>
        <strain evidence="12">ZZ-2019</strain>
        <tissue evidence="12">Adductor muscle</tissue>
    </source>
</reference>
<organism evidence="12 13">
    <name type="scientific">Pinctada imbricata</name>
    <name type="common">Atlantic pearl-oyster</name>
    <name type="synonym">Pinctada martensii</name>
    <dbReference type="NCBI Taxonomy" id="66713"/>
    <lineage>
        <taxon>Eukaryota</taxon>
        <taxon>Metazoa</taxon>
        <taxon>Spiralia</taxon>
        <taxon>Lophotrochozoa</taxon>
        <taxon>Mollusca</taxon>
        <taxon>Bivalvia</taxon>
        <taxon>Autobranchia</taxon>
        <taxon>Pteriomorphia</taxon>
        <taxon>Pterioida</taxon>
        <taxon>Pterioidea</taxon>
        <taxon>Pteriidae</taxon>
        <taxon>Pinctada</taxon>
    </lineage>
</organism>
<evidence type="ECO:0000256" key="10">
    <source>
        <dbReference type="SAM" id="Phobius"/>
    </source>
</evidence>
<comment type="subcellular location">
    <subcellularLocation>
        <location evidence="1">Cell membrane</location>
        <topology evidence="1">Multi-pass membrane protein</topology>
    </subcellularLocation>
</comment>
<keyword evidence="8 9" id="KW-0807">Transducer</keyword>
<dbReference type="InterPro" id="IPR017452">
    <property type="entry name" value="GPCR_Rhodpsn_7TM"/>
</dbReference>
<sequence length="361" mass="40915">MAFNDSNLTVEEVCHVWVKEHLEFNQSKNVTLPEVNKILVLRMLGGIIFLSSLIVIGLFGNIHVLYVYSRKYKNSNYRIYVLWLAVLDILNCTVSAPLVIAYLFHPVTFPSDLFCKVFRFLLYFCSVCSTSALVVIAIDRCRKVLKPLKRQITTTQAKKLCVLCLIVAVLLSWPAVFLYGLTEAPTGIPGLVGQRCLAPLKYQRLMALFHIITVSYSLLVSSALVAVYLLIGRQIFRHSNFQNSVRKASKTFTDSIRATGEDTFCSGTTRGTLSNSSLVKTTGTLFVVTMAYVISAIPHHVLAIIFFINKTFDCGMSLLEGQFYYTFIWSYFINSAVNPFIYGFRDKKFRREIKILYSKSK</sequence>
<evidence type="ECO:0000313" key="13">
    <source>
        <dbReference type="Proteomes" id="UP001186944"/>
    </source>
</evidence>
<dbReference type="PROSITE" id="PS00237">
    <property type="entry name" value="G_PROTEIN_RECEP_F1_1"/>
    <property type="match status" value="1"/>
</dbReference>
<feature type="domain" description="G-protein coupled receptors family 1 profile" evidence="11">
    <location>
        <begin position="60"/>
        <end position="342"/>
    </location>
</feature>
<dbReference type="Pfam" id="PF00001">
    <property type="entry name" value="7tm_1"/>
    <property type="match status" value="1"/>
</dbReference>
<dbReference type="InterPro" id="IPR000276">
    <property type="entry name" value="GPCR_Rhodpsn"/>
</dbReference>
<keyword evidence="13" id="KW-1185">Reference proteome</keyword>
<dbReference type="GO" id="GO:0007218">
    <property type="term" value="P:neuropeptide signaling pathway"/>
    <property type="evidence" value="ECO:0007669"/>
    <property type="project" value="TreeGrafter"/>
</dbReference>
<dbReference type="PROSITE" id="PS50262">
    <property type="entry name" value="G_PROTEIN_RECEP_F1_2"/>
    <property type="match status" value="1"/>
</dbReference>
<feature type="transmembrane region" description="Helical" evidence="10">
    <location>
        <begin position="43"/>
        <end position="68"/>
    </location>
</feature>